<evidence type="ECO:0000256" key="6">
    <source>
        <dbReference type="PROSITE-ProRule" id="PRU00169"/>
    </source>
</evidence>
<reference evidence="11" key="1">
    <citation type="submission" date="2016-05" db="EMBL/GenBank/DDBJ databases">
        <authorList>
            <person name="Behera P."/>
            <person name="Vaishampayan P."/>
            <person name="Singh N."/>
            <person name="Raina V."/>
            <person name="Suar M."/>
            <person name="Pattnaik A."/>
            <person name="Rastogi G."/>
        </authorList>
    </citation>
    <scope>NUCLEOTIDE SEQUENCE [LARGE SCALE GENOMIC DNA]</scope>
    <source>
        <strain evidence="11">MP23</strain>
    </source>
</reference>
<feature type="domain" description="GGDEF" evidence="9">
    <location>
        <begin position="175"/>
        <end position="312"/>
    </location>
</feature>
<dbReference type="GO" id="GO:0000160">
    <property type="term" value="P:phosphorelay signal transduction system"/>
    <property type="evidence" value="ECO:0007669"/>
    <property type="project" value="InterPro"/>
</dbReference>
<dbReference type="Gene3D" id="3.30.70.270">
    <property type="match status" value="1"/>
</dbReference>
<sequence>MWNKVLDEYAIRCYKPRILIVDDQPVNIHTLSAVFHGELDIIVATSGEKALHLALKQKPDLILLDIVMPDIDGYEVCRKLKNDPITEWIPIIFVTAETEANVEAYGFEIGAVDFIAKPINPAIVRARVMTQLMLKLYMDNMREVAWLDGLTGLYNRRRFDEMLKQHWLLCRREQRPLAIIMLDVDFFKRFNDNYGHQKGDDCLRAIAVALKGTLRRPMDMVFRYGGEEFTCLLPLTDLAGAQERASAILNAIKALQIPHATSRVSPFVTISIGIACTIPEQEKGEEDLLNHSDQALYQSKSDGRNRITTWPGDKPDTVSEV</sequence>
<organism evidence="10 11">
    <name type="scientific">Mangrovibacter phragmitis</name>
    <dbReference type="NCBI Taxonomy" id="1691903"/>
    <lineage>
        <taxon>Bacteria</taxon>
        <taxon>Pseudomonadati</taxon>
        <taxon>Pseudomonadota</taxon>
        <taxon>Gammaproteobacteria</taxon>
        <taxon>Enterobacterales</taxon>
        <taxon>Enterobacteriaceae</taxon>
        <taxon>Mangrovibacter</taxon>
    </lineage>
</organism>
<dbReference type="AlphaFoldDB" id="A0A1B7KZ08"/>
<dbReference type="SMART" id="SM00448">
    <property type="entry name" value="REC"/>
    <property type="match status" value="1"/>
</dbReference>
<evidence type="ECO:0000259" key="9">
    <source>
        <dbReference type="PROSITE" id="PS50887"/>
    </source>
</evidence>
<dbReference type="EC" id="2.7.7.65" evidence="3"/>
<keyword evidence="4" id="KW-0547">Nucleotide-binding</keyword>
<comment type="catalytic activity">
    <reaction evidence="5">
        <text>2 GTP = 3',3'-c-di-GMP + 2 diphosphate</text>
        <dbReference type="Rhea" id="RHEA:24898"/>
        <dbReference type="ChEBI" id="CHEBI:33019"/>
        <dbReference type="ChEBI" id="CHEBI:37565"/>
        <dbReference type="ChEBI" id="CHEBI:58805"/>
        <dbReference type="EC" id="2.7.7.65"/>
    </reaction>
</comment>
<dbReference type="InterPro" id="IPR000160">
    <property type="entry name" value="GGDEF_dom"/>
</dbReference>
<keyword evidence="4" id="KW-0342">GTP-binding</keyword>
<dbReference type="RefSeq" id="WP_064600849.1">
    <property type="nucleotide sequence ID" value="NZ_LYRP01000048.1"/>
</dbReference>
<feature type="region of interest" description="Disordered" evidence="7">
    <location>
        <begin position="299"/>
        <end position="321"/>
    </location>
</feature>
<dbReference type="SUPFAM" id="SSF52172">
    <property type="entry name" value="CheY-like"/>
    <property type="match status" value="1"/>
</dbReference>
<dbReference type="GO" id="GO:1902201">
    <property type="term" value="P:negative regulation of bacterial-type flagellum-dependent cell motility"/>
    <property type="evidence" value="ECO:0007669"/>
    <property type="project" value="TreeGrafter"/>
</dbReference>
<dbReference type="InterPro" id="IPR043128">
    <property type="entry name" value="Rev_trsase/Diguanyl_cyclase"/>
</dbReference>
<dbReference type="Pfam" id="PF00990">
    <property type="entry name" value="GGDEF"/>
    <property type="match status" value="1"/>
</dbReference>
<dbReference type="SUPFAM" id="SSF55073">
    <property type="entry name" value="Nucleotide cyclase"/>
    <property type="match status" value="1"/>
</dbReference>
<name>A0A1B7KZ08_9ENTR</name>
<dbReference type="EMBL" id="LYRP01000048">
    <property type="protein sequence ID" value="OAT75281.1"/>
    <property type="molecule type" value="Genomic_DNA"/>
</dbReference>
<evidence type="ECO:0000256" key="7">
    <source>
        <dbReference type="SAM" id="MobiDB-lite"/>
    </source>
</evidence>
<dbReference type="CDD" id="cd01949">
    <property type="entry name" value="GGDEF"/>
    <property type="match status" value="1"/>
</dbReference>
<evidence type="ECO:0000256" key="2">
    <source>
        <dbReference type="ARBA" id="ARBA00004665"/>
    </source>
</evidence>
<dbReference type="NCBIfam" id="TIGR00254">
    <property type="entry name" value="GGDEF"/>
    <property type="match status" value="1"/>
</dbReference>
<dbReference type="GO" id="GO:0043709">
    <property type="term" value="P:cell adhesion involved in single-species biofilm formation"/>
    <property type="evidence" value="ECO:0007669"/>
    <property type="project" value="TreeGrafter"/>
</dbReference>
<gene>
    <name evidence="10" type="ORF">A9B99_15505</name>
</gene>
<dbReference type="PROSITE" id="PS50110">
    <property type="entry name" value="RESPONSE_REGULATORY"/>
    <property type="match status" value="1"/>
</dbReference>
<protein>
    <recommendedName>
        <fullName evidence="3">diguanylate cyclase</fullName>
        <ecNumber evidence="3">2.7.7.65</ecNumber>
    </recommendedName>
</protein>
<dbReference type="Gene3D" id="3.40.50.2300">
    <property type="match status" value="1"/>
</dbReference>
<comment type="cofactor">
    <cofactor evidence="1">
        <name>Mg(2+)</name>
        <dbReference type="ChEBI" id="CHEBI:18420"/>
    </cofactor>
</comment>
<dbReference type="FunFam" id="3.30.70.270:FF:000001">
    <property type="entry name" value="Diguanylate cyclase domain protein"/>
    <property type="match status" value="1"/>
</dbReference>
<keyword evidence="11" id="KW-1185">Reference proteome</keyword>
<accession>A0A1B7KZ08</accession>
<comment type="pathway">
    <text evidence="2">Purine metabolism; 3',5'-cyclic di-GMP biosynthesis.</text>
</comment>
<dbReference type="GO" id="GO:0052621">
    <property type="term" value="F:diguanylate cyclase activity"/>
    <property type="evidence" value="ECO:0007669"/>
    <property type="project" value="UniProtKB-EC"/>
</dbReference>
<dbReference type="InterPro" id="IPR001789">
    <property type="entry name" value="Sig_transdc_resp-reg_receiver"/>
</dbReference>
<feature type="domain" description="Response regulatory" evidence="8">
    <location>
        <begin position="17"/>
        <end position="132"/>
    </location>
</feature>
<dbReference type="STRING" id="1691903.A9B99_15505"/>
<feature type="modified residue" description="4-aspartylphosphate" evidence="6">
    <location>
        <position position="65"/>
    </location>
</feature>
<dbReference type="Proteomes" id="UP000078225">
    <property type="component" value="Unassembled WGS sequence"/>
</dbReference>
<comment type="caution">
    <text evidence="10">The sequence shown here is derived from an EMBL/GenBank/DDBJ whole genome shotgun (WGS) entry which is preliminary data.</text>
</comment>
<proteinExistence type="predicted"/>
<evidence type="ECO:0000259" key="8">
    <source>
        <dbReference type="PROSITE" id="PS50110"/>
    </source>
</evidence>
<dbReference type="InterPro" id="IPR050469">
    <property type="entry name" value="Diguanylate_Cyclase"/>
</dbReference>
<evidence type="ECO:0000313" key="11">
    <source>
        <dbReference type="Proteomes" id="UP000078225"/>
    </source>
</evidence>
<dbReference type="PANTHER" id="PTHR45138:SF9">
    <property type="entry name" value="DIGUANYLATE CYCLASE DGCM-RELATED"/>
    <property type="match status" value="1"/>
</dbReference>
<dbReference type="InterPro" id="IPR011006">
    <property type="entry name" value="CheY-like_superfamily"/>
</dbReference>
<dbReference type="OrthoDB" id="9812260at2"/>
<dbReference type="Pfam" id="PF00072">
    <property type="entry name" value="Response_reg"/>
    <property type="match status" value="1"/>
</dbReference>
<evidence type="ECO:0000256" key="5">
    <source>
        <dbReference type="ARBA" id="ARBA00034247"/>
    </source>
</evidence>
<evidence type="ECO:0000256" key="1">
    <source>
        <dbReference type="ARBA" id="ARBA00001946"/>
    </source>
</evidence>
<dbReference type="PROSITE" id="PS50887">
    <property type="entry name" value="GGDEF"/>
    <property type="match status" value="1"/>
</dbReference>
<evidence type="ECO:0000256" key="4">
    <source>
        <dbReference type="ARBA" id="ARBA00023134"/>
    </source>
</evidence>
<evidence type="ECO:0000256" key="3">
    <source>
        <dbReference type="ARBA" id="ARBA00012528"/>
    </source>
</evidence>
<dbReference type="PANTHER" id="PTHR45138">
    <property type="entry name" value="REGULATORY COMPONENTS OF SENSORY TRANSDUCTION SYSTEM"/>
    <property type="match status" value="1"/>
</dbReference>
<dbReference type="GO" id="GO:0005525">
    <property type="term" value="F:GTP binding"/>
    <property type="evidence" value="ECO:0007669"/>
    <property type="project" value="UniProtKB-KW"/>
</dbReference>
<evidence type="ECO:0000313" key="10">
    <source>
        <dbReference type="EMBL" id="OAT75281.1"/>
    </source>
</evidence>
<dbReference type="SMART" id="SM00267">
    <property type="entry name" value="GGDEF"/>
    <property type="match status" value="1"/>
</dbReference>
<dbReference type="GO" id="GO:0005886">
    <property type="term" value="C:plasma membrane"/>
    <property type="evidence" value="ECO:0007669"/>
    <property type="project" value="TreeGrafter"/>
</dbReference>
<dbReference type="InterPro" id="IPR029787">
    <property type="entry name" value="Nucleotide_cyclase"/>
</dbReference>
<keyword evidence="6" id="KW-0597">Phosphoprotein</keyword>